<evidence type="ECO:0000256" key="3">
    <source>
        <dbReference type="ARBA" id="ARBA00022670"/>
    </source>
</evidence>
<organism evidence="7 8">
    <name type="scientific">Undibacterium macrobrachii</name>
    <dbReference type="NCBI Taxonomy" id="1119058"/>
    <lineage>
        <taxon>Bacteria</taxon>
        <taxon>Pseudomonadati</taxon>
        <taxon>Pseudomonadota</taxon>
        <taxon>Betaproteobacteria</taxon>
        <taxon>Burkholderiales</taxon>
        <taxon>Oxalobacteraceae</taxon>
        <taxon>Undibacterium</taxon>
    </lineage>
</organism>
<sequence length="605" mass="64118">MDKTQLRAEIQPGAKLQRSFVVERALIDDETRTVTLAFASETPYERYWGVEILECTANAMRQQRLYSGANLLLEHCPDDVVGVIESVEIGADRVARAVVRFGKSAKAEEIYQDVKDGIRRNVSVGYMIHAAQLVGTKDGLDTYRVTDWEPFEVSLVSIPADPTVGVGRSMTAPDAVTPPIQNERAKMDTVTEQKIEVPAQRNHAAEISKIAATIPGGAELAMKSIQAGHTVEQFQELAIKSISNKPVPTADIGMSDKEVRSYSVMRVLNALANPTDANAQRAAQFERECSDAVAAKMGKSSRGLFLPFDVQKRDLVAGTPTAGGNTVATNLLAGDFISALRNAMVLTGLGVRTLAGLTGQVAIPKQTGAATAYWVAENTSPTESQQTIGQVAMSPKTVGAFTDISRRLLLQSSIDVESMVQTDLATVLGLAIQQAAINGSGASNQPTGLLTAITSTVIGGTNGLAPTYQNIIDLESAVAIANADVGSMGYLTNAKMRGRLKSTQKFSGTNGAPIWDMGNTPVNGYQAGITNGVPSNLTKGTSNGICSAIIFGNFADLIIGMWGTLDLMVDPYTGSTAGTVRVVALQDVDIAIRNAESFATMVDAL</sequence>
<evidence type="ECO:0000313" key="8">
    <source>
        <dbReference type="Proteomes" id="UP000620127"/>
    </source>
</evidence>
<feature type="domain" description="Prohead serine protease" evidence="5">
    <location>
        <begin position="57"/>
        <end position="164"/>
    </location>
</feature>
<keyword evidence="8" id="KW-1185">Reference proteome</keyword>
<evidence type="ECO:0000256" key="1">
    <source>
        <dbReference type="ARBA" id="ARBA00004328"/>
    </source>
</evidence>
<dbReference type="SUPFAM" id="SSF56563">
    <property type="entry name" value="Major capsid protein gp5"/>
    <property type="match status" value="1"/>
</dbReference>
<dbReference type="EMBL" id="BMYT01000001">
    <property type="protein sequence ID" value="GGX01453.1"/>
    <property type="molecule type" value="Genomic_DNA"/>
</dbReference>
<comment type="caution">
    <text evidence="7">The sequence shown here is derived from an EMBL/GenBank/DDBJ whole genome shotgun (WGS) entry which is preliminary data.</text>
</comment>
<feature type="domain" description="Phage capsid-like C-terminal" evidence="6">
    <location>
        <begin position="323"/>
        <end position="602"/>
    </location>
</feature>
<dbReference type="InterPro" id="IPR054613">
    <property type="entry name" value="Peptidase_S78_dom"/>
</dbReference>
<dbReference type="Gene3D" id="3.30.2400.10">
    <property type="entry name" value="Major capsid protein gp5"/>
    <property type="match status" value="1"/>
</dbReference>
<accession>A0ABQ2X644</accession>
<evidence type="ECO:0008006" key="9">
    <source>
        <dbReference type="Google" id="ProtNLM"/>
    </source>
</evidence>
<reference evidence="8" key="1">
    <citation type="journal article" date="2019" name="Int. J. Syst. Evol. Microbiol.">
        <title>The Global Catalogue of Microorganisms (GCM) 10K type strain sequencing project: providing services to taxonomists for standard genome sequencing and annotation.</title>
        <authorList>
            <consortium name="The Broad Institute Genomics Platform"/>
            <consortium name="The Broad Institute Genome Sequencing Center for Infectious Disease"/>
            <person name="Wu L."/>
            <person name="Ma J."/>
        </authorList>
    </citation>
    <scope>NUCLEOTIDE SEQUENCE [LARGE SCALE GENOMIC DNA]</scope>
    <source>
        <strain evidence="8">KCTC 23916</strain>
    </source>
</reference>
<keyword evidence="2" id="KW-1188">Viral release from host cell</keyword>
<evidence type="ECO:0000313" key="7">
    <source>
        <dbReference type="EMBL" id="GGX01453.1"/>
    </source>
</evidence>
<name>A0ABQ2X644_9BURK</name>
<proteinExistence type="predicted"/>
<dbReference type="Pfam" id="PF04586">
    <property type="entry name" value="Peptidase_S78"/>
    <property type="match status" value="1"/>
</dbReference>
<protein>
    <recommendedName>
        <fullName evidence="9">Phage major capsid protein</fullName>
    </recommendedName>
</protein>
<keyword evidence="4" id="KW-0378">Hydrolase</keyword>
<evidence type="ECO:0000259" key="6">
    <source>
        <dbReference type="Pfam" id="PF05065"/>
    </source>
</evidence>
<evidence type="ECO:0000259" key="5">
    <source>
        <dbReference type="Pfam" id="PF04586"/>
    </source>
</evidence>
<dbReference type="NCBIfam" id="TIGR01554">
    <property type="entry name" value="major_cap_HK97"/>
    <property type="match status" value="1"/>
</dbReference>
<evidence type="ECO:0000256" key="4">
    <source>
        <dbReference type="ARBA" id="ARBA00022801"/>
    </source>
</evidence>
<evidence type="ECO:0000256" key="2">
    <source>
        <dbReference type="ARBA" id="ARBA00022612"/>
    </source>
</evidence>
<gene>
    <name evidence="7" type="ORF">GCM10011282_04230</name>
</gene>
<dbReference type="InterPro" id="IPR054612">
    <property type="entry name" value="Phage_capsid-like_C"/>
</dbReference>
<dbReference type="Pfam" id="PF05065">
    <property type="entry name" value="Phage_capsid"/>
    <property type="match status" value="1"/>
</dbReference>
<dbReference type="InterPro" id="IPR024455">
    <property type="entry name" value="Phage_capsid"/>
</dbReference>
<comment type="subcellular location">
    <subcellularLocation>
        <location evidence="1">Virion</location>
    </subcellularLocation>
</comment>
<dbReference type="RefSeq" id="WP_189344357.1">
    <property type="nucleotide sequence ID" value="NZ_BMYT01000001.1"/>
</dbReference>
<dbReference type="Proteomes" id="UP000620127">
    <property type="component" value="Unassembled WGS sequence"/>
</dbReference>
<keyword evidence="3" id="KW-0645">Protease</keyword>